<dbReference type="InterPro" id="IPR013108">
    <property type="entry name" value="Amidohydro_3"/>
</dbReference>
<dbReference type="RefSeq" id="XP_664325.1">
    <property type="nucleotide sequence ID" value="XM_659233.1"/>
</dbReference>
<gene>
    <name evidence="2" type="ORF">ANIA_06721</name>
</gene>
<dbReference type="SUPFAM" id="SSF51338">
    <property type="entry name" value="Composite domain of metallo-dependent hydrolases"/>
    <property type="match status" value="1"/>
</dbReference>
<evidence type="ECO:0000259" key="1">
    <source>
        <dbReference type="Pfam" id="PF07969"/>
    </source>
</evidence>
<dbReference type="PANTHER" id="PTHR22642">
    <property type="entry name" value="IMIDAZOLONEPROPIONASE"/>
    <property type="match status" value="1"/>
</dbReference>
<proteinExistence type="predicted"/>
<dbReference type="eggNOG" id="ENOG502QSHE">
    <property type="taxonomic scope" value="Eukaryota"/>
</dbReference>
<organism evidence="2 3">
    <name type="scientific">Emericella nidulans (strain FGSC A4 / ATCC 38163 / CBS 112.46 / NRRL 194 / M139)</name>
    <name type="common">Aspergillus nidulans</name>
    <dbReference type="NCBI Taxonomy" id="227321"/>
    <lineage>
        <taxon>Eukaryota</taxon>
        <taxon>Fungi</taxon>
        <taxon>Dikarya</taxon>
        <taxon>Ascomycota</taxon>
        <taxon>Pezizomycotina</taxon>
        <taxon>Eurotiomycetes</taxon>
        <taxon>Eurotiomycetidae</taxon>
        <taxon>Eurotiales</taxon>
        <taxon>Aspergillaceae</taxon>
        <taxon>Aspergillus</taxon>
        <taxon>Aspergillus subgen. Nidulantes</taxon>
    </lineage>
</organism>
<dbReference type="Pfam" id="PF07969">
    <property type="entry name" value="Amidohydro_3"/>
    <property type="match status" value="1"/>
</dbReference>
<dbReference type="HOGENOM" id="CLU_009942_5_0_1"/>
<accession>Q5AYA9</accession>
<dbReference type="InterPro" id="IPR011059">
    <property type="entry name" value="Metal-dep_hydrolase_composite"/>
</dbReference>
<dbReference type="Gene3D" id="3.20.20.140">
    <property type="entry name" value="Metal-dependent hydrolases"/>
    <property type="match status" value="1"/>
</dbReference>
<name>Q5AYA9_EMENI</name>
<dbReference type="GeneID" id="2870351"/>
<feature type="domain" description="Amidohydrolase 3" evidence="1">
    <location>
        <begin position="49"/>
        <end position="537"/>
    </location>
</feature>
<dbReference type="CDD" id="cd01300">
    <property type="entry name" value="YtcJ_like"/>
    <property type="match status" value="1"/>
</dbReference>
<dbReference type="OrthoDB" id="3501663at2759"/>
<dbReference type="SUPFAM" id="SSF51556">
    <property type="entry name" value="Metallo-dependent hydrolases"/>
    <property type="match status" value="1"/>
</dbReference>
<dbReference type="PANTHER" id="PTHR22642:SF19">
    <property type="entry name" value="AMIDOHYDROLASE FAMILY PROTEIN (AFU_ORTHOLOGUE AFUA_5G01480)"/>
    <property type="match status" value="1"/>
</dbReference>
<dbReference type="KEGG" id="ani:ANIA_06721"/>
<dbReference type="Gene3D" id="2.30.40.10">
    <property type="entry name" value="Urease, subunit C, domain 1"/>
    <property type="match status" value="1"/>
</dbReference>
<dbReference type="GO" id="GO:0016810">
    <property type="term" value="F:hydrolase activity, acting on carbon-nitrogen (but not peptide) bonds"/>
    <property type="evidence" value="ECO:0007669"/>
    <property type="project" value="InterPro"/>
</dbReference>
<dbReference type="InterPro" id="IPR033932">
    <property type="entry name" value="YtcJ-like"/>
</dbReference>
<keyword evidence="3" id="KW-1185">Reference proteome</keyword>
<evidence type="ECO:0000313" key="3">
    <source>
        <dbReference type="Proteomes" id="UP000000560"/>
    </source>
</evidence>
<dbReference type="OMA" id="EGAVMNF"/>
<dbReference type="EMBL" id="BN001301">
    <property type="protein sequence ID" value="CBF71325.1"/>
    <property type="molecule type" value="Genomic_DNA"/>
</dbReference>
<dbReference type="InParanoid" id="Q5AYA9"/>
<reference evidence="3" key="1">
    <citation type="journal article" date="2005" name="Nature">
        <title>Sequencing of Aspergillus nidulans and comparative analysis with A. fumigatus and A. oryzae.</title>
        <authorList>
            <person name="Galagan J.E."/>
            <person name="Calvo S.E."/>
            <person name="Cuomo C."/>
            <person name="Ma L.J."/>
            <person name="Wortman J.R."/>
            <person name="Batzoglou S."/>
            <person name="Lee S.I."/>
            <person name="Basturkmen M."/>
            <person name="Spevak C.C."/>
            <person name="Clutterbuck J."/>
            <person name="Kapitonov V."/>
            <person name="Jurka J."/>
            <person name="Scazzocchio C."/>
            <person name="Farman M."/>
            <person name="Butler J."/>
            <person name="Purcell S."/>
            <person name="Harris S."/>
            <person name="Braus G.H."/>
            <person name="Draht O."/>
            <person name="Busch S."/>
            <person name="D'Enfert C."/>
            <person name="Bouchier C."/>
            <person name="Goldman G.H."/>
            <person name="Bell-Pedersen D."/>
            <person name="Griffiths-Jones S."/>
            <person name="Doonan J.H."/>
            <person name="Yu J."/>
            <person name="Vienken K."/>
            <person name="Pain A."/>
            <person name="Freitag M."/>
            <person name="Selker E.U."/>
            <person name="Archer D.B."/>
            <person name="Penalva M.A."/>
            <person name="Oakley B.R."/>
            <person name="Momany M."/>
            <person name="Tanaka T."/>
            <person name="Kumagai T."/>
            <person name="Asai K."/>
            <person name="Machida M."/>
            <person name="Nierman W.C."/>
            <person name="Denning D.W."/>
            <person name="Caddick M."/>
            <person name="Hynes M."/>
            <person name="Paoletti M."/>
            <person name="Fischer R."/>
            <person name="Miller B."/>
            <person name="Dyer P."/>
            <person name="Sachs M.S."/>
            <person name="Osmani S.A."/>
            <person name="Birren B.W."/>
        </authorList>
    </citation>
    <scope>NUCLEOTIDE SEQUENCE [LARGE SCALE GENOMIC DNA]</scope>
    <source>
        <strain evidence="3">FGSC A4 / ATCC 38163 / CBS 112.46 / NRRL 194 / M139</strain>
    </source>
</reference>
<accession>C8V1V9</accession>
<dbReference type="Gene3D" id="3.10.310.70">
    <property type="match status" value="1"/>
</dbReference>
<dbReference type="Proteomes" id="UP000000560">
    <property type="component" value="Chromosome I"/>
</dbReference>
<reference evidence="3" key="2">
    <citation type="journal article" date="2009" name="Fungal Genet. Biol.">
        <title>The 2008 update of the Aspergillus nidulans genome annotation: a community effort.</title>
        <authorList>
            <person name="Wortman J.R."/>
            <person name="Gilsenan J.M."/>
            <person name="Joardar V."/>
            <person name="Deegan J."/>
            <person name="Clutterbuck J."/>
            <person name="Andersen M.R."/>
            <person name="Archer D."/>
            <person name="Bencina M."/>
            <person name="Braus G."/>
            <person name="Coutinho P."/>
            <person name="von Dohren H."/>
            <person name="Doonan J."/>
            <person name="Driessen A.J."/>
            <person name="Durek P."/>
            <person name="Espeso E."/>
            <person name="Fekete E."/>
            <person name="Flipphi M."/>
            <person name="Estrada C.G."/>
            <person name="Geysens S."/>
            <person name="Goldman G."/>
            <person name="de Groot P.W."/>
            <person name="Hansen K."/>
            <person name="Harris S.D."/>
            <person name="Heinekamp T."/>
            <person name="Helmstaedt K."/>
            <person name="Henrissat B."/>
            <person name="Hofmann G."/>
            <person name="Homan T."/>
            <person name="Horio T."/>
            <person name="Horiuchi H."/>
            <person name="James S."/>
            <person name="Jones M."/>
            <person name="Karaffa L."/>
            <person name="Karanyi Z."/>
            <person name="Kato M."/>
            <person name="Keller N."/>
            <person name="Kelly D.E."/>
            <person name="Kiel J.A."/>
            <person name="Kim J.M."/>
            <person name="van der Klei I.J."/>
            <person name="Klis F.M."/>
            <person name="Kovalchuk A."/>
            <person name="Krasevec N."/>
            <person name="Kubicek C.P."/>
            <person name="Liu B."/>
            <person name="Maccabe A."/>
            <person name="Meyer V."/>
            <person name="Mirabito P."/>
            <person name="Miskei M."/>
            <person name="Mos M."/>
            <person name="Mullins J."/>
            <person name="Nelson D.R."/>
            <person name="Nielsen J."/>
            <person name="Oakley B.R."/>
            <person name="Osmani S.A."/>
            <person name="Pakula T."/>
            <person name="Paszewski A."/>
            <person name="Paulsen I."/>
            <person name="Pilsyk S."/>
            <person name="Pocsi I."/>
            <person name="Punt P.J."/>
            <person name="Ram A.F."/>
            <person name="Ren Q."/>
            <person name="Robellet X."/>
            <person name="Robson G."/>
            <person name="Seiboth B."/>
            <person name="van Solingen P."/>
            <person name="Specht T."/>
            <person name="Sun J."/>
            <person name="Taheri-Talesh N."/>
            <person name="Takeshita N."/>
            <person name="Ussery D."/>
            <person name="vanKuyk P.A."/>
            <person name="Visser H."/>
            <person name="van de Vondervoort P.J."/>
            <person name="de Vries R.P."/>
            <person name="Walton J."/>
            <person name="Xiang X."/>
            <person name="Xiong Y."/>
            <person name="Zeng A.P."/>
            <person name="Brandt B.W."/>
            <person name="Cornell M.J."/>
            <person name="van den Hondel C.A."/>
            <person name="Visser J."/>
            <person name="Oliver S.G."/>
            <person name="Turner G."/>
        </authorList>
    </citation>
    <scope>GENOME REANNOTATION</scope>
    <source>
        <strain evidence="3">FGSC A4 / ATCC 38163 / CBS 112.46 / NRRL 194 / M139</strain>
    </source>
</reference>
<protein>
    <submittedName>
        <fullName evidence="2">Amidohydrolase family protein (AFU_orthologue AFUA_5G01480)</fullName>
    </submittedName>
</protein>
<sequence length="541" mass="59854">MTTVFKNARVYSPESGLGDAAFGSCMVIEKNQIVHVGSLEDATIPSDARIIDLHDRIIMPGFIDAHVHILQYGLSLRKVDLTGCTTLIQIRNAIKSYADSHLSVPRILCRGWNQSCFDEEPLASMIDDLEPRPIYIEAADLHSIWCNSAALDEMCAHTAPDPPGGAIHRDETGRAIGLLSEGAVMNFAWPFLDKVTPKAEKLDALEAAIKSYSATGYTGTIDMAMCEDHWEILNLYRAHKKIPFHIAAHWLVPFSDDQQVNFSYVDRALEIRRQYNDPTFTIAGIKLMCDGVVDGCTAALRHPYGGNPDPVQPIWPEDLMSAVIQRADDAGLQVAIHAIGDQAVHQSINILSSLVNTQSQSLQEPQRDRRHRIEHLELTSPADAARLGQFGITASIQPVHSDPAHFTAWPSLIGSHRCKRAFAYKDFLAGGAVIALGTDAPTAPHFPFQNLYHATTRRSAIERESLQRLNPEFSLTLLQAVAGATNGAAYSRFAEGWTGRLEVGLNADFVVVDMFWKEEKLLEARVCQTWYRGEKVFDCDA</sequence>
<dbReference type="AlphaFoldDB" id="Q5AYA9"/>
<evidence type="ECO:0000313" key="2">
    <source>
        <dbReference type="EMBL" id="CBF71325.1"/>
    </source>
</evidence>
<dbReference type="InterPro" id="IPR032466">
    <property type="entry name" value="Metal_Hydrolase"/>
</dbReference>